<accession>A0A7K3RR78</accession>
<evidence type="ECO:0000313" key="2">
    <source>
        <dbReference type="EMBL" id="NEC17700.1"/>
    </source>
</evidence>
<dbReference type="Gene3D" id="2.170.15.10">
    <property type="entry name" value="Proaerolysin, chain A, domain 3"/>
    <property type="match status" value="1"/>
</dbReference>
<name>A0A7K3RR78_9ACTN</name>
<feature type="region of interest" description="Disordered" evidence="1">
    <location>
        <begin position="174"/>
        <end position="194"/>
    </location>
</feature>
<feature type="compositionally biased region" description="Low complexity" evidence="1">
    <location>
        <begin position="70"/>
        <end position="81"/>
    </location>
</feature>
<feature type="compositionally biased region" description="Polar residues" evidence="1">
    <location>
        <begin position="56"/>
        <end position="69"/>
    </location>
</feature>
<comment type="caution">
    <text evidence="2">The sequence shown here is derived from an EMBL/GenBank/DDBJ whole genome shotgun (WGS) entry which is preliminary data.</text>
</comment>
<reference evidence="2 3" key="1">
    <citation type="submission" date="2020-01" db="EMBL/GenBank/DDBJ databases">
        <title>Insect and environment-associated Actinomycetes.</title>
        <authorList>
            <person name="Currrie C."/>
            <person name="Chevrette M."/>
            <person name="Carlson C."/>
            <person name="Stubbendieck R."/>
            <person name="Wendt-Pienkowski E."/>
        </authorList>
    </citation>
    <scope>NUCLEOTIDE SEQUENCE [LARGE SCALE GENOMIC DNA]</scope>
    <source>
        <strain evidence="2 3">SID7590</strain>
    </source>
</reference>
<protein>
    <submittedName>
        <fullName evidence="2">Uncharacterized protein</fullName>
    </submittedName>
</protein>
<dbReference type="Proteomes" id="UP000469670">
    <property type="component" value="Unassembled WGS sequence"/>
</dbReference>
<dbReference type="AlphaFoldDB" id="A0A7K3RR78"/>
<proteinExistence type="predicted"/>
<dbReference type="EMBL" id="JAAGMP010000266">
    <property type="protein sequence ID" value="NEC17700.1"/>
    <property type="molecule type" value="Genomic_DNA"/>
</dbReference>
<dbReference type="SUPFAM" id="SSF56973">
    <property type="entry name" value="Aerolisin/ETX pore-forming domain"/>
    <property type="match status" value="1"/>
</dbReference>
<organism evidence="2 3">
    <name type="scientific">Streptomyces parvus</name>
    <dbReference type="NCBI Taxonomy" id="66428"/>
    <lineage>
        <taxon>Bacteria</taxon>
        <taxon>Bacillati</taxon>
        <taxon>Actinomycetota</taxon>
        <taxon>Actinomycetes</taxon>
        <taxon>Kitasatosporales</taxon>
        <taxon>Streptomycetaceae</taxon>
        <taxon>Streptomyces</taxon>
    </lineage>
</organism>
<sequence>MAVLIAAATLVAVPPARADDARPSDAELLAKCDNGTKKCVFHPSGPMTEFRGPRSQVGSDYPNCTSVPQRSSRSWSETTESSNSVGLSMTVTVGYEGLVNSFSTSITTSFEHTWRNAHTETSSTFVEVRPGEVGWLTRAPDMQKVSGTYELIFEDRFHGHRYWYVPFEAEGPVGTSSMAQRTRPMTEEEKAAWC</sequence>
<gene>
    <name evidence="2" type="ORF">G3I50_05400</name>
</gene>
<feature type="region of interest" description="Disordered" evidence="1">
    <location>
        <begin position="44"/>
        <end position="81"/>
    </location>
</feature>
<evidence type="ECO:0000313" key="3">
    <source>
        <dbReference type="Proteomes" id="UP000469670"/>
    </source>
</evidence>
<evidence type="ECO:0000256" key="1">
    <source>
        <dbReference type="SAM" id="MobiDB-lite"/>
    </source>
</evidence>
<feature type="compositionally biased region" description="Basic and acidic residues" evidence="1">
    <location>
        <begin position="184"/>
        <end position="194"/>
    </location>
</feature>